<dbReference type="PANTHER" id="PTHR10835:SF0">
    <property type="entry name" value="SQUALENE MONOOXYGENASE"/>
    <property type="match status" value="1"/>
</dbReference>
<keyword evidence="5 10" id="KW-0285">Flavoprotein</keyword>
<dbReference type="HOGENOM" id="CLU_026390_0_1_1"/>
<comment type="catalytic activity">
    <reaction evidence="10">
        <text>squalene + reduced [NADPH--hemoprotein reductase] + O2 = (S)-2,3-epoxysqualene + oxidized [NADPH--hemoprotein reductase] + H2O + H(+)</text>
        <dbReference type="Rhea" id="RHEA:25282"/>
        <dbReference type="Rhea" id="RHEA-COMP:11964"/>
        <dbReference type="Rhea" id="RHEA-COMP:11965"/>
        <dbReference type="ChEBI" id="CHEBI:15377"/>
        <dbReference type="ChEBI" id="CHEBI:15378"/>
        <dbReference type="ChEBI" id="CHEBI:15379"/>
        <dbReference type="ChEBI" id="CHEBI:15440"/>
        <dbReference type="ChEBI" id="CHEBI:15441"/>
        <dbReference type="ChEBI" id="CHEBI:57618"/>
        <dbReference type="ChEBI" id="CHEBI:58210"/>
        <dbReference type="EC" id="1.14.14.17"/>
    </reaction>
</comment>
<name>A0A0C3C7K7_HEBCY</name>
<dbReference type="GO" id="GO:0004506">
    <property type="term" value="F:squalene monooxygenase activity"/>
    <property type="evidence" value="ECO:0007669"/>
    <property type="project" value="UniProtKB-UniRule"/>
</dbReference>
<keyword evidence="6 10" id="KW-0274">FAD</keyword>
<comment type="function">
    <text evidence="10">Catalyzes the stereospecific oxidation of squalene to (S)-2,3-epoxysqualene, and is considered to be a rate-limiting enzyme in steroid biosynthesis.</text>
</comment>
<evidence type="ECO:0000313" key="13">
    <source>
        <dbReference type="Proteomes" id="UP000053424"/>
    </source>
</evidence>
<evidence type="ECO:0000256" key="5">
    <source>
        <dbReference type="ARBA" id="ARBA00022630"/>
    </source>
</evidence>
<dbReference type="PRINTS" id="PR00420">
    <property type="entry name" value="RNGMNOXGNASE"/>
</dbReference>
<feature type="transmembrane region" description="Helical" evidence="10">
    <location>
        <begin position="410"/>
        <end position="427"/>
    </location>
</feature>
<feature type="transmembrane region" description="Helical" evidence="10">
    <location>
        <begin position="472"/>
        <end position="490"/>
    </location>
</feature>
<feature type="domain" description="Squalene epoxidase" evidence="11">
    <location>
        <begin position="162"/>
        <end position="437"/>
    </location>
</feature>
<sequence>MSRSDYDVLIVGAGIAGCALAHGLSTLPRAKPLRIALVERSLSEPDRIVGELLQPGGVMALKRLGIESCLEGIDAIPVRGYCVVEDGKSVHIPYPGAHEGRSFHHGRFIMNLREAARKAKGVELIEGSVTGLIEEHGKRVVGVHVSKKGGMEGAEESKEALFAELVVIADGCFSNFRTTIMGASAVKSSTKSHFIGAVLEDVRLPIPNHGTVALVKGFGPVLLYQISEHDTRILIDVKNPLPSDLKSHILTNIVPQLPSSLHLAIHTALDKDRLRRMPNSFLPPIDQGTRHSKEGAILIGDSWNMRHPLTGGGMTVALHDVVVLRELLGTLPDFKDWNRMKKLLHRWHWNRKPLASTVNILSVALYDLFGADGEELQVLRTGCFKYFERGGECIDGPVSLLSGITPSPALLAYHFFSVAFYSIWVMFTHPHVVPAPRHINGHANGNGHTNGLKPVYATAPIYQYPALLIKSLRVFWTACVVFGPLLWTEIRWWSSSGNRSHSWLIALVPLIAFAAVNCGIQIPGLDLLSMR</sequence>
<dbReference type="InterPro" id="IPR040125">
    <property type="entry name" value="Squalene_monox"/>
</dbReference>
<evidence type="ECO:0000256" key="3">
    <source>
        <dbReference type="ARBA" id="ARBA00008802"/>
    </source>
</evidence>
<protein>
    <recommendedName>
        <fullName evidence="4 10">Squalene monooxygenase</fullName>
        <ecNumber evidence="4 10">1.14.14.17</ecNumber>
    </recommendedName>
</protein>
<dbReference type="UniPathway" id="UPA00767">
    <property type="reaction ID" value="UER00752"/>
</dbReference>
<evidence type="ECO:0000256" key="8">
    <source>
        <dbReference type="ARBA" id="ARBA00023002"/>
    </source>
</evidence>
<keyword evidence="13" id="KW-1185">Reference proteome</keyword>
<dbReference type="GO" id="GO:0006696">
    <property type="term" value="P:ergosterol biosynthetic process"/>
    <property type="evidence" value="ECO:0007669"/>
    <property type="project" value="TreeGrafter"/>
</dbReference>
<keyword evidence="10" id="KW-0256">Endoplasmic reticulum</keyword>
<keyword evidence="8 10" id="KW-0560">Oxidoreductase</keyword>
<dbReference type="Pfam" id="PF08491">
    <property type="entry name" value="SE"/>
    <property type="match status" value="1"/>
</dbReference>
<dbReference type="EC" id="1.14.14.17" evidence="4 10"/>
<evidence type="ECO:0000256" key="2">
    <source>
        <dbReference type="ARBA" id="ARBA00004154"/>
    </source>
</evidence>
<keyword evidence="7" id="KW-0492">Microsome</keyword>
<evidence type="ECO:0000256" key="7">
    <source>
        <dbReference type="ARBA" id="ARBA00022848"/>
    </source>
</evidence>
<evidence type="ECO:0000259" key="11">
    <source>
        <dbReference type="Pfam" id="PF08491"/>
    </source>
</evidence>
<dbReference type="Gene3D" id="3.50.50.60">
    <property type="entry name" value="FAD/NAD(P)-binding domain"/>
    <property type="match status" value="1"/>
</dbReference>
<organism evidence="12 13">
    <name type="scientific">Hebeloma cylindrosporum</name>
    <dbReference type="NCBI Taxonomy" id="76867"/>
    <lineage>
        <taxon>Eukaryota</taxon>
        <taxon>Fungi</taxon>
        <taxon>Dikarya</taxon>
        <taxon>Basidiomycota</taxon>
        <taxon>Agaricomycotina</taxon>
        <taxon>Agaricomycetes</taxon>
        <taxon>Agaricomycetidae</taxon>
        <taxon>Agaricales</taxon>
        <taxon>Agaricineae</taxon>
        <taxon>Hymenogastraceae</taxon>
        <taxon>Hebeloma</taxon>
    </lineage>
</organism>
<keyword evidence="10" id="KW-0812">Transmembrane</keyword>
<proteinExistence type="inferred from homology"/>
<accession>A0A0C3C7K7</accession>
<keyword evidence="10" id="KW-1133">Transmembrane helix</keyword>
<dbReference type="Proteomes" id="UP000053424">
    <property type="component" value="Unassembled WGS sequence"/>
</dbReference>
<comment type="subcellular location">
    <subcellularLocation>
        <location evidence="10">Endoplasmic reticulum membrane</location>
        <topology evidence="10">Multi-pass membrane protein</topology>
    </subcellularLocation>
    <subcellularLocation>
        <location evidence="2">Microsome membrane</location>
        <topology evidence="2">Multi-pass membrane protein</topology>
    </subcellularLocation>
</comment>
<evidence type="ECO:0000256" key="1">
    <source>
        <dbReference type="ARBA" id="ARBA00001974"/>
    </source>
</evidence>
<dbReference type="GO" id="GO:0050660">
    <property type="term" value="F:flavin adenine dinucleotide binding"/>
    <property type="evidence" value="ECO:0007669"/>
    <property type="project" value="UniProtKB-UniRule"/>
</dbReference>
<feature type="transmembrane region" description="Helical" evidence="10">
    <location>
        <begin position="502"/>
        <end position="522"/>
    </location>
</feature>
<evidence type="ECO:0000256" key="4">
    <source>
        <dbReference type="ARBA" id="ARBA00012312"/>
    </source>
</evidence>
<evidence type="ECO:0000313" key="12">
    <source>
        <dbReference type="EMBL" id="KIM39566.1"/>
    </source>
</evidence>
<gene>
    <name evidence="12" type="ORF">M413DRAFT_415542</name>
</gene>
<comment type="similarity">
    <text evidence="3 10">Belongs to the squalene monooxygenase family.</text>
</comment>
<dbReference type="InterPro" id="IPR036188">
    <property type="entry name" value="FAD/NAD-bd_sf"/>
</dbReference>
<dbReference type="STRING" id="686832.A0A0C3C7K7"/>
<evidence type="ECO:0000256" key="6">
    <source>
        <dbReference type="ARBA" id="ARBA00022827"/>
    </source>
</evidence>
<keyword evidence="9 10" id="KW-0472">Membrane</keyword>
<reference evidence="12 13" key="1">
    <citation type="submission" date="2014-04" db="EMBL/GenBank/DDBJ databases">
        <authorList>
            <consortium name="DOE Joint Genome Institute"/>
            <person name="Kuo A."/>
            <person name="Gay G."/>
            <person name="Dore J."/>
            <person name="Kohler A."/>
            <person name="Nagy L.G."/>
            <person name="Floudas D."/>
            <person name="Copeland A."/>
            <person name="Barry K.W."/>
            <person name="Cichocki N."/>
            <person name="Veneault-Fourrey C."/>
            <person name="LaButti K."/>
            <person name="Lindquist E.A."/>
            <person name="Lipzen A."/>
            <person name="Lundell T."/>
            <person name="Morin E."/>
            <person name="Murat C."/>
            <person name="Sun H."/>
            <person name="Tunlid A."/>
            <person name="Henrissat B."/>
            <person name="Grigoriev I.V."/>
            <person name="Hibbett D.S."/>
            <person name="Martin F."/>
            <person name="Nordberg H.P."/>
            <person name="Cantor M.N."/>
            <person name="Hua S.X."/>
        </authorList>
    </citation>
    <scope>NUCLEOTIDE SEQUENCE [LARGE SCALE GENOMIC DNA]</scope>
    <source>
        <strain evidence="13">h7</strain>
    </source>
</reference>
<dbReference type="OrthoDB" id="1678617at2759"/>
<dbReference type="SUPFAM" id="SSF51905">
    <property type="entry name" value="FAD/NAD(P)-binding domain"/>
    <property type="match status" value="1"/>
</dbReference>
<evidence type="ECO:0000256" key="9">
    <source>
        <dbReference type="ARBA" id="ARBA00023136"/>
    </source>
</evidence>
<dbReference type="PROSITE" id="PS51257">
    <property type="entry name" value="PROKAR_LIPOPROTEIN"/>
    <property type="match status" value="1"/>
</dbReference>
<evidence type="ECO:0000256" key="10">
    <source>
        <dbReference type="RuleBase" id="RU367121"/>
    </source>
</evidence>
<dbReference type="AlphaFoldDB" id="A0A0C3C7K7"/>
<comment type="cofactor">
    <cofactor evidence="1 10">
        <name>FAD</name>
        <dbReference type="ChEBI" id="CHEBI:57692"/>
    </cofactor>
</comment>
<dbReference type="EMBL" id="KN831785">
    <property type="protein sequence ID" value="KIM39566.1"/>
    <property type="molecule type" value="Genomic_DNA"/>
</dbReference>
<dbReference type="GO" id="GO:0005789">
    <property type="term" value="C:endoplasmic reticulum membrane"/>
    <property type="evidence" value="ECO:0007669"/>
    <property type="project" value="UniProtKB-SubCell"/>
</dbReference>
<dbReference type="PANTHER" id="PTHR10835">
    <property type="entry name" value="SQUALENE MONOOXYGENASE"/>
    <property type="match status" value="1"/>
</dbReference>
<dbReference type="InterPro" id="IPR013698">
    <property type="entry name" value="Squalene_epoxidase"/>
</dbReference>
<reference evidence="13" key="2">
    <citation type="submission" date="2015-01" db="EMBL/GenBank/DDBJ databases">
        <title>Evolutionary Origins and Diversification of the Mycorrhizal Mutualists.</title>
        <authorList>
            <consortium name="DOE Joint Genome Institute"/>
            <consortium name="Mycorrhizal Genomics Consortium"/>
            <person name="Kohler A."/>
            <person name="Kuo A."/>
            <person name="Nagy L.G."/>
            <person name="Floudas D."/>
            <person name="Copeland A."/>
            <person name="Barry K.W."/>
            <person name="Cichocki N."/>
            <person name="Veneault-Fourrey C."/>
            <person name="LaButti K."/>
            <person name="Lindquist E.A."/>
            <person name="Lipzen A."/>
            <person name="Lundell T."/>
            <person name="Morin E."/>
            <person name="Murat C."/>
            <person name="Riley R."/>
            <person name="Ohm R."/>
            <person name="Sun H."/>
            <person name="Tunlid A."/>
            <person name="Henrissat B."/>
            <person name="Grigoriev I.V."/>
            <person name="Hibbett D.S."/>
            <person name="Martin F."/>
        </authorList>
    </citation>
    <scope>NUCLEOTIDE SEQUENCE [LARGE SCALE GENOMIC DNA]</scope>
    <source>
        <strain evidence="13">h7</strain>
    </source>
</reference>